<dbReference type="STRING" id="80876.SAMN05421779_101709"/>
<organism evidence="1 2">
    <name type="scientific">Insolitispirillum peregrinum</name>
    <dbReference type="NCBI Taxonomy" id="80876"/>
    <lineage>
        <taxon>Bacteria</taxon>
        <taxon>Pseudomonadati</taxon>
        <taxon>Pseudomonadota</taxon>
        <taxon>Alphaproteobacteria</taxon>
        <taxon>Rhodospirillales</taxon>
        <taxon>Novispirillaceae</taxon>
        <taxon>Insolitispirillum</taxon>
    </lineage>
</organism>
<evidence type="ECO:0000313" key="1">
    <source>
        <dbReference type="EMBL" id="SIS41668.1"/>
    </source>
</evidence>
<keyword evidence="2" id="KW-1185">Reference proteome</keyword>
<protein>
    <submittedName>
        <fullName evidence="1">Uncharacterized protein</fullName>
    </submittedName>
</protein>
<name>A0A1N7IX39_9PROT</name>
<dbReference type="RefSeq" id="WP_076398767.1">
    <property type="nucleotide sequence ID" value="NZ_FTOA01000001.1"/>
</dbReference>
<dbReference type="Gene3D" id="1.50.10.20">
    <property type="match status" value="1"/>
</dbReference>
<dbReference type="OrthoDB" id="7817950at2"/>
<proteinExistence type="predicted"/>
<evidence type="ECO:0000313" key="2">
    <source>
        <dbReference type="Proteomes" id="UP000185678"/>
    </source>
</evidence>
<accession>A0A1N7IX39</accession>
<dbReference type="AlphaFoldDB" id="A0A1N7IX39"/>
<dbReference type="InterPro" id="IPR008930">
    <property type="entry name" value="Terpenoid_cyclase/PrenylTrfase"/>
</dbReference>
<dbReference type="EMBL" id="FTOA01000001">
    <property type="protein sequence ID" value="SIS41668.1"/>
    <property type="molecule type" value="Genomic_DNA"/>
</dbReference>
<reference evidence="1 2" key="1">
    <citation type="submission" date="2017-01" db="EMBL/GenBank/DDBJ databases">
        <authorList>
            <person name="Mah S.A."/>
            <person name="Swanson W.J."/>
            <person name="Moy G.W."/>
            <person name="Vacquier V.D."/>
        </authorList>
    </citation>
    <scope>NUCLEOTIDE SEQUENCE [LARGE SCALE GENOMIC DNA]</scope>
    <source>
        <strain evidence="1 2">DSM 11589</strain>
    </source>
</reference>
<dbReference type="Proteomes" id="UP000185678">
    <property type="component" value="Unassembled WGS sequence"/>
</dbReference>
<sequence length="292" mass="31793">MSIPIRADRLQRILATQTDRGAFPSVVFLPDGPADDENGFVTALVLDALAAAGESQAATAARERALDFLARCEAPDQPGSFRFYPLGEHPSWMPLPLVPDADDTALFSLALVNGGRWPRASLAERVLPVLNRFRMAWVSGAAKPWHTEGCHFTWLDPRYVPNDVDLCANVNVATMAWVADTPAALTSVTAVATMVKRGLDWAGPSAARARLLSPYYPSPAELAHALARAVRLGVTPLRPLWEIARTHPWAQDEDDAPLCSSDDGRIIWRAPVLREARALAAEEKALTPDCFL</sequence>
<gene>
    <name evidence="1" type="ORF">SAMN05421779_101709</name>
</gene>
<dbReference type="SUPFAM" id="SSF48239">
    <property type="entry name" value="Terpenoid cyclases/Protein prenyltransferases"/>
    <property type="match status" value="1"/>
</dbReference>